<evidence type="ECO:0000256" key="3">
    <source>
        <dbReference type="ARBA" id="ARBA00005169"/>
    </source>
</evidence>
<evidence type="ECO:0000259" key="11">
    <source>
        <dbReference type="Pfam" id="PF01502"/>
    </source>
</evidence>
<dbReference type="InterPro" id="IPR008179">
    <property type="entry name" value="HisE"/>
</dbReference>
<dbReference type="Gene3D" id="1.10.287.1080">
    <property type="entry name" value="MazG-like"/>
    <property type="match status" value="1"/>
</dbReference>
<evidence type="ECO:0000256" key="4">
    <source>
        <dbReference type="ARBA" id="ARBA00005204"/>
    </source>
</evidence>
<sequence>MAVSWRIGLRSDFANQLPVGQNFACAVRSRSAPGTVVCCTGYRERIVPGISCATPPELESVSESRKSLFSAAALARAEPVSTPDVEALLDTLKWDSQGLVVAIAQHVDTGAILMQGFANRDAISATLGSRHATFYSRSRSCLWTKGETSRNFINVVDVFLDCDRDSIIYLGKPDGPTCHTGAETCYFTPAFESSSSEALSTLYMLESTIASRKAEVSAKPSWTKKLLENPKLLCSKIREEADELCKTVEEQEGRERTVSEIADLLYHSMVLCSLQDVKLEEVMAVLRGRFSKSGVEEKASRKVKAQS</sequence>
<dbReference type="InterPro" id="IPR038019">
    <property type="entry name" value="PRib_AMP_CycHydrolase_sf"/>
</dbReference>
<evidence type="ECO:0000256" key="5">
    <source>
        <dbReference type="ARBA" id="ARBA00022605"/>
    </source>
</evidence>
<dbReference type="PANTHER" id="PTHR42945:SF1">
    <property type="entry name" value="HISTIDINE BIOSYNTHESIS BIFUNCTIONAL PROTEIN HIS7"/>
    <property type="match status" value="1"/>
</dbReference>
<dbReference type="PANTHER" id="PTHR42945">
    <property type="entry name" value="HISTIDINE BIOSYNTHESIS BIFUNCTIONAL PROTEIN"/>
    <property type="match status" value="1"/>
</dbReference>
<protein>
    <recommendedName>
        <fullName evidence="11">Phosphoribosyl-AMP cyclohydrolase domain-containing protein</fullName>
    </recommendedName>
</protein>
<keyword evidence="9" id="KW-0368">Histidine biosynthesis</keyword>
<dbReference type="SUPFAM" id="SSF101386">
    <property type="entry name" value="all-alpha NTP pyrophosphatases"/>
    <property type="match status" value="1"/>
</dbReference>
<reference evidence="12 13" key="1">
    <citation type="submission" date="2024-09" db="EMBL/GenBank/DDBJ databases">
        <title>Chromosome-scale assembly of Riccia fluitans.</title>
        <authorList>
            <person name="Paukszto L."/>
            <person name="Sawicki J."/>
            <person name="Karawczyk K."/>
            <person name="Piernik-Szablinska J."/>
            <person name="Szczecinska M."/>
            <person name="Mazdziarz M."/>
        </authorList>
    </citation>
    <scope>NUCLEOTIDE SEQUENCE [LARGE SCALE GENOMIC DNA]</scope>
    <source>
        <strain evidence="12">Rf_01</strain>
        <tissue evidence="12">Aerial parts of the thallus</tissue>
    </source>
</reference>
<comment type="catalytic activity">
    <reaction evidence="2">
        <text>1-(5-phospho-beta-D-ribosyl)-ATP + H2O = 1-(5-phospho-beta-D-ribosyl)-5'-AMP + diphosphate + H(+)</text>
        <dbReference type="Rhea" id="RHEA:22828"/>
        <dbReference type="ChEBI" id="CHEBI:15377"/>
        <dbReference type="ChEBI" id="CHEBI:15378"/>
        <dbReference type="ChEBI" id="CHEBI:33019"/>
        <dbReference type="ChEBI" id="CHEBI:59457"/>
        <dbReference type="ChEBI" id="CHEBI:73183"/>
        <dbReference type="EC" id="3.6.1.31"/>
    </reaction>
</comment>
<dbReference type="GO" id="GO:0004635">
    <property type="term" value="F:phosphoribosyl-AMP cyclohydrolase activity"/>
    <property type="evidence" value="ECO:0007669"/>
    <property type="project" value="UniProtKB-EC"/>
</dbReference>
<dbReference type="GO" id="GO:0000105">
    <property type="term" value="P:L-histidine biosynthetic process"/>
    <property type="evidence" value="ECO:0007669"/>
    <property type="project" value="UniProtKB-KW"/>
</dbReference>
<evidence type="ECO:0000256" key="1">
    <source>
        <dbReference type="ARBA" id="ARBA00000024"/>
    </source>
</evidence>
<dbReference type="EMBL" id="JBHFFA010000003">
    <property type="protein sequence ID" value="KAL2632786.1"/>
    <property type="molecule type" value="Genomic_DNA"/>
</dbReference>
<evidence type="ECO:0000256" key="6">
    <source>
        <dbReference type="ARBA" id="ARBA00022741"/>
    </source>
</evidence>
<dbReference type="Gene3D" id="3.10.20.810">
    <property type="entry name" value="Phosphoribosyl-AMP cyclohydrolase"/>
    <property type="match status" value="1"/>
</dbReference>
<keyword evidence="6" id="KW-0547">Nucleotide-binding</keyword>
<comment type="pathway">
    <text evidence="3">Amino-acid biosynthesis; L-histidine biosynthesis; L-histidine from 5-phospho-alpha-D-ribose 1-diphosphate: step 3/9.</text>
</comment>
<dbReference type="InterPro" id="IPR021130">
    <property type="entry name" value="PRib-ATP_PPHydrolase-like"/>
</dbReference>
<evidence type="ECO:0000256" key="7">
    <source>
        <dbReference type="ARBA" id="ARBA00022801"/>
    </source>
</evidence>
<dbReference type="InterPro" id="IPR002496">
    <property type="entry name" value="PRib_AMP_CycHydrolase_dom"/>
</dbReference>
<keyword evidence="5" id="KW-0028">Amino-acid biosynthesis</keyword>
<evidence type="ECO:0000313" key="13">
    <source>
        <dbReference type="Proteomes" id="UP001605036"/>
    </source>
</evidence>
<evidence type="ECO:0000256" key="10">
    <source>
        <dbReference type="ARBA" id="ARBA00023268"/>
    </source>
</evidence>
<dbReference type="Pfam" id="PF01502">
    <property type="entry name" value="PRA-CH"/>
    <property type="match status" value="1"/>
</dbReference>
<dbReference type="GO" id="GO:0005524">
    <property type="term" value="F:ATP binding"/>
    <property type="evidence" value="ECO:0007669"/>
    <property type="project" value="UniProtKB-KW"/>
</dbReference>
<evidence type="ECO:0000256" key="2">
    <source>
        <dbReference type="ARBA" id="ARBA00001460"/>
    </source>
</evidence>
<comment type="catalytic activity">
    <reaction evidence="1">
        <text>1-(5-phospho-beta-D-ribosyl)-5'-AMP + H2O = 1-(5-phospho-beta-D-ribosyl)-5-[(5-phospho-beta-D-ribosylamino)methylideneamino]imidazole-4-carboxamide</text>
        <dbReference type="Rhea" id="RHEA:20049"/>
        <dbReference type="ChEBI" id="CHEBI:15377"/>
        <dbReference type="ChEBI" id="CHEBI:58435"/>
        <dbReference type="ChEBI" id="CHEBI:59457"/>
        <dbReference type="EC" id="3.5.4.19"/>
    </reaction>
</comment>
<name>A0ABD1YPT8_9MARC</name>
<keyword evidence="8" id="KW-0067">ATP-binding</keyword>
<dbReference type="Pfam" id="PF01503">
    <property type="entry name" value="PRA-PH"/>
    <property type="match status" value="1"/>
</dbReference>
<dbReference type="SUPFAM" id="SSF141734">
    <property type="entry name" value="HisI-like"/>
    <property type="match status" value="1"/>
</dbReference>
<dbReference type="CDD" id="cd11534">
    <property type="entry name" value="NTP-PPase_HisIE_like"/>
    <property type="match status" value="1"/>
</dbReference>
<feature type="domain" description="Phosphoribosyl-AMP cyclohydrolase" evidence="11">
    <location>
        <begin position="114"/>
        <end position="187"/>
    </location>
</feature>
<gene>
    <name evidence="12" type="ORF">R1flu_004265</name>
</gene>
<evidence type="ECO:0000256" key="9">
    <source>
        <dbReference type="ARBA" id="ARBA00023102"/>
    </source>
</evidence>
<comment type="pathway">
    <text evidence="4">Amino-acid biosynthesis; L-histidine biosynthesis; L-histidine from 5-phospho-alpha-D-ribose 1-diphosphate: step 2/9.</text>
</comment>
<dbReference type="AlphaFoldDB" id="A0ABD1YPT8"/>
<organism evidence="12 13">
    <name type="scientific">Riccia fluitans</name>
    <dbReference type="NCBI Taxonomy" id="41844"/>
    <lineage>
        <taxon>Eukaryota</taxon>
        <taxon>Viridiplantae</taxon>
        <taxon>Streptophyta</taxon>
        <taxon>Embryophyta</taxon>
        <taxon>Marchantiophyta</taxon>
        <taxon>Marchantiopsida</taxon>
        <taxon>Marchantiidae</taxon>
        <taxon>Marchantiales</taxon>
        <taxon>Ricciaceae</taxon>
        <taxon>Riccia</taxon>
    </lineage>
</organism>
<dbReference type="Proteomes" id="UP001605036">
    <property type="component" value="Unassembled WGS sequence"/>
</dbReference>
<dbReference type="NCBIfam" id="TIGR03188">
    <property type="entry name" value="histidine_hisI"/>
    <property type="match status" value="1"/>
</dbReference>
<comment type="caution">
    <text evidence="12">The sequence shown here is derived from an EMBL/GenBank/DDBJ whole genome shotgun (WGS) entry which is preliminary data.</text>
</comment>
<keyword evidence="10" id="KW-0511">Multifunctional enzyme</keyword>
<dbReference type="FunFam" id="3.10.20.810:FF:000001">
    <property type="entry name" value="Histidine biosynthesis bifunctional protein HisIE"/>
    <property type="match status" value="1"/>
</dbReference>
<accession>A0ABD1YPT8</accession>
<proteinExistence type="predicted"/>
<evidence type="ECO:0000313" key="12">
    <source>
        <dbReference type="EMBL" id="KAL2632786.1"/>
    </source>
</evidence>
<dbReference type="GO" id="GO:0004636">
    <property type="term" value="F:phosphoribosyl-ATP diphosphatase activity"/>
    <property type="evidence" value="ECO:0007669"/>
    <property type="project" value="UniProtKB-EC"/>
</dbReference>
<keyword evidence="13" id="KW-1185">Reference proteome</keyword>
<keyword evidence="7" id="KW-0378">Hydrolase</keyword>
<evidence type="ECO:0000256" key="8">
    <source>
        <dbReference type="ARBA" id="ARBA00022840"/>
    </source>
</evidence>